<dbReference type="SUPFAM" id="SSF56399">
    <property type="entry name" value="ADP-ribosylation"/>
    <property type="match status" value="1"/>
</dbReference>
<gene>
    <name evidence="3" type="ORF">A9K55_003703</name>
</gene>
<feature type="compositionally biased region" description="Acidic residues" evidence="1">
    <location>
        <begin position="202"/>
        <end position="216"/>
    </location>
</feature>
<feature type="signal peptide" evidence="2">
    <location>
        <begin position="1"/>
        <end position="18"/>
    </location>
</feature>
<keyword evidence="2" id="KW-0732">Signal</keyword>
<feature type="region of interest" description="Disordered" evidence="1">
    <location>
        <begin position="32"/>
        <end position="62"/>
    </location>
</feature>
<protein>
    <submittedName>
        <fullName evidence="3">Heat-labile A chain</fullName>
    </submittedName>
</protein>
<dbReference type="AlphaFoldDB" id="A0A2H4S6L9"/>
<evidence type="ECO:0000256" key="2">
    <source>
        <dbReference type="SAM" id="SignalP"/>
    </source>
</evidence>
<dbReference type="EMBL" id="CP023322">
    <property type="protein sequence ID" value="ATY58728.1"/>
    <property type="molecule type" value="Genomic_DNA"/>
</dbReference>
<sequence length="767" mass="84272">MRLSNFLPWLSCLGAAHASVLSSTPDRLAARQDRPGYLYRGDGRSPQELRGTGGMRPQGEGWESHDEAFDLVRHYEAGPNGCGLDEFDDAGFVFRTAYVSAAPSRATAEGYGQWLYEFRATPNALDNDDSEGEVMVLGGVHWRMIRRYTRMRDQDHDRVDETQWIDNPDYDEELYERGPHAAQCRVSTDFPGVLAGRAPDNSDSENSDSDNSDSDNDGAGQAAPQRRLLNAADIYMDRTPGVFELYGPFPPTFQEYPPRSDIPGPDHPAPPEAIDAQVGALLQHYIDMGAEELNRQFPDGNQILQELLSEIRPIGCAALSGFYSIGKRSVSRKTRRATGKNGCCKILSSFRKKTKSSAAKTVVEICKNGPLNPPCTTVEAPSGKCVPMPKEYQGVVSGVKTHEAASICRFYLSSDCKGEYFEAGHHAVDLYTSRPTFNDKVGSLLCSAAPPAAAPARWEWTAKSQPQLCARLDQLSVEFQLGNNDGSGTYDKLKLAFEGAGQKPHVITEGPSAGDKFSQEINMLDIFGVETVALDQIKKIRILDELTNWSFGGDAWDLAGFSLKGRCAGSGIHVALDKFAALNTELQAHPTESGRFQYNRDWEVWAAPVAAGDWAGRPLCSHFSSMSVNLHMADADWAGTDNSLYAKVGEGRFLIARHPSRREIFTTDISVPKAYRSDTVAVDKVDVVGIASEGGHDAALPEGKKERVVLFVVVENRLTWWDVEVTVYGFCSGASKTTLSVKQVITEWVYDAQQLNINLAPDMWVKV</sequence>
<reference evidence="3 4" key="1">
    <citation type="journal article" date="2017" name="BMC Genomics">
        <title>Chromosome level assembly and secondary metabolite potential of the parasitic fungus Cordyceps militaris.</title>
        <authorList>
            <person name="Kramer G.J."/>
            <person name="Nodwell J.R."/>
        </authorList>
    </citation>
    <scope>NUCLEOTIDE SEQUENCE [LARGE SCALE GENOMIC DNA]</scope>
    <source>
        <strain evidence="3 4">ATCC 34164</strain>
    </source>
</reference>
<accession>A0A2H4S6L9</accession>
<name>A0A2H4S6L9_CORMI</name>
<evidence type="ECO:0000256" key="1">
    <source>
        <dbReference type="SAM" id="MobiDB-lite"/>
    </source>
</evidence>
<proteinExistence type="predicted"/>
<evidence type="ECO:0000313" key="4">
    <source>
        <dbReference type="Proteomes" id="UP000323067"/>
    </source>
</evidence>
<dbReference type="Proteomes" id="UP000323067">
    <property type="component" value="Chromosome iv"/>
</dbReference>
<feature type="chain" id="PRO_5014110555" evidence="2">
    <location>
        <begin position="19"/>
        <end position="767"/>
    </location>
</feature>
<evidence type="ECO:0000313" key="3">
    <source>
        <dbReference type="EMBL" id="ATY58728.1"/>
    </source>
</evidence>
<dbReference type="Gene3D" id="3.90.210.10">
    <property type="entry name" value="Heat-Labile Enterotoxin, subunit A"/>
    <property type="match status" value="1"/>
</dbReference>
<feature type="region of interest" description="Disordered" evidence="1">
    <location>
        <begin position="191"/>
        <end position="223"/>
    </location>
</feature>
<dbReference type="OrthoDB" id="4862463at2759"/>
<organism evidence="3 4">
    <name type="scientific">Cordyceps militaris</name>
    <name type="common">Caterpillar fungus</name>
    <name type="synonym">Clavaria militaris</name>
    <dbReference type="NCBI Taxonomy" id="73501"/>
    <lineage>
        <taxon>Eukaryota</taxon>
        <taxon>Fungi</taxon>
        <taxon>Dikarya</taxon>
        <taxon>Ascomycota</taxon>
        <taxon>Pezizomycotina</taxon>
        <taxon>Sordariomycetes</taxon>
        <taxon>Hypocreomycetidae</taxon>
        <taxon>Hypocreales</taxon>
        <taxon>Cordycipitaceae</taxon>
        <taxon>Cordyceps</taxon>
    </lineage>
</organism>
<dbReference type="VEuPathDB" id="FungiDB:A9K55_003703"/>